<reference evidence="2 3" key="1">
    <citation type="submission" date="2024-07" db="EMBL/GenBank/DDBJ databases">
        <title>Marimonas sp.nov., isolated from tidal-flat sediment.</title>
        <authorList>
            <person name="Jayan J.N."/>
            <person name="Lee S.S."/>
        </authorList>
    </citation>
    <scope>NUCLEOTIDE SEQUENCE [LARGE SCALE GENOMIC DNA]</scope>
    <source>
        <strain evidence="2 3">MJW-29</strain>
    </source>
</reference>
<keyword evidence="3" id="KW-1185">Reference proteome</keyword>
<dbReference type="InterPro" id="IPR006143">
    <property type="entry name" value="RND_pump_MFP"/>
</dbReference>
<proteinExistence type="inferred from homology"/>
<name>A0ABV3RTY6_9RHOB</name>
<sequence length="370" mass="40300">MFNVKRLTMMGAAMILMGTVAVVSSRFLPATDAMAAIRPVTRIPTSVSVAPLHAADHYSVLRRFSGRIEPNRTVDIAFDEPGRLAALLADEGQSVVAGTALAKLDTELLQTERFRLVRLLATANEERRILQTSLEREESLSKKDRTAMSTIDHLRISLAQVSGRTADLEGQITMLEARIRRATLFSPFSGSISQHFADFGSSFEAGQPILRLIEDGPRNVRIGIDAKLCRDLSIGDEHDLLIGAELVAARITAILPDLDPATQTRTVLFELQEDPVIIAGSVATVQMTQEIAARGAQVPISALRDGSRGLWEIMVAQPDGDAHRIAVEAVEILNVNDETAFVRGTFDRDALLVTEGQHRLVPGQTVSPIR</sequence>
<dbReference type="Proteomes" id="UP001556098">
    <property type="component" value="Unassembled WGS sequence"/>
</dbReference>
<accession>A0ABV3RTY6</accession>
<dbReference type="Gene3D" id="2.40.420.20">
    <property type="match status" value="1"/>
</dbReference>
<dbReference type="NCBIfam" id="TIGR01730">
    <property type="entry name" value="RND_mfp"/>
    <property type="match status" value="1"/>
</dbReference>
<protein>
    <submittedName>
        <fullName evidence="2">Efflux RND transporter periplasmic adaptor subunit</fullName>
    </submittedName>
</protein>
<dbReference type="PANTHER" id="PTHR30469:SF11">
    <property type="entry name" value="BLL4320 PROTEIN"/>
    <property type="match status" value="1"/>
</dbReference>
<dbReference type="RefSeq" id="WP_367879836.1">
    <property type="nucleotide sequence ID" value="NZ_JBFNXX010000032.1"/>
</dbReference>
<evidence type="ECO:0000313" key="2">
    <source>
        <dbReference type="EMBL" id="MEW9922141.1"/>
    </source>
</evidence>
<evidence type="ECO:0000313" key="3">
    <source>
        <dbReference type="Proteomes" id="UP001556098"/>
    </source>
</evidence>
<gene>
    <name evidence="2" type="ORF">AB2B41_21250</name>
</gene>
<evidence type="ECO:0000256" key="1">
    <source>
        <dbReference type="ARBA" id="ARBA00009477"/>
    </source>
</evidence>
<dbReference type="PANTHER" id="PTHR30469">
    <property type="entry name" value="MULTIDRUG RESISTANCE PROTEIN MDTA"/>
    <property type="match status" value="1"/>
</dbReference>
<dbReference type="SUPFAM" id="SSF111369">
    <property type="entry name" value="HlyD-like secretion proteins"/>
    <property type="match status" value="1"/>
</dbReference>
<comment type="similarity">
    <text evidence="1">Belongs to the membrane fusion protein (MFP) (TC 8.A.1) family.</text>
</comment>
<dbReference type="Gene3D" id="1.10.287.470">
    <property type="entry name" value="Helix hairpin bin"/>
    <property type="match status" value="1"/>
</dbReference>
<comment type="caution">
    <text evidence="2">The sequence shown here is derived from an EMBL/GenBank/DDBJ whole genome shotgun (WGS) entry which is preliminary data.</text>
</comment>
<dbReference type="EMBL" id="JBFNXX010000032">
    <property type="protein sequence ID" value="MEW9922141.1"/>
    <property type="molecule type" value="Genomic_DNA"/>
</dbReference>
<dbReference type="Gene3D" id="2.40.30.170">
    <property type="match status" value="1"/>
</dbReference>
<organism evidence="2 3">
    <name type="scientific">Sulfitobacter sediminis</name>
    <dbReference type="NCBI Taxonomy" id="3234186"/>
    <lineage>
        <taxon>Bacteria</taxon>
        <taxon>Pseudomonadati</taxon>
        <taxon>Pseudomonadota</taxon>
        <taxon>Alphaproteobacteria</taxon>
        <taxon>Rhodobacterales</taxon>
        <taxon>Roseobacteraceae</taxon>
        <taxon>Sulfitobacter</taxon>
    </lineage>
</organism>
<dbReference type="Gene3D" id="2.40.50.100">
    <property type="match status" value="1"/>
</dbReference>